<proteinExistence type="predicted"/>
<organism evidence="2 3">
    <name type="scientific">Coffea arabica</name>
    <name type="common">Arabian coffee</name>
    <dbReference type="NCBI Taxonomy" id="13443"/>
    <lineage>
        <taxon>Eukaryota</taxon>
        <taxon>Viridiplantae</taxon>
        <taxon>Streptophyta</taxon>
        <taxon>Embryophyta</taxon>
        <taxon>Tracheophyta</taxon>
        <taxon>Spermatophyta</taxon>
        <taxon>Magnoliopsida</taxon>
        <taxon>eudicotyledons</taxon>
        <taxon>Gunneridae</taxon>
        <taxon>Pentapetalae</taxon>
        <taxon>asterids</taxon>
        <taxon>lamiids</taxon>
        <taxon>Gentianales</taxon>
        <taxon>Rubiaceae</taxon>
        <taxon>Ixoroideae</taxon>
        <taxon>Gardenieae complex</taxon>
        <taxon>Bertiereae - Coffeeae clade</taxon>
        <taxon>Coffeeae</taxon>
        <taxon>Coffea</taxon>
    </lineage>
</organism>
<dbReference type="InterPro" id="IPR026960">
    <property type="entry name" value="RVT-Znf"/>
</dbReference>
<dbReference type="PANTHER" id="PTHR47074:SF11">
    <property type="entry name" value="REVERSE TRANSCRIPTASE-LIKE PROTEIN"/>
    <property type="match status" value="1"/>
</dbReference>
<name>A0ABM4V3N0_COFAR</name>
<dbReference type="InterPro" id="IPR052929">
    <property type="entry name" value="RNase_H-like_EbsB-rel"/>
</dbReference>
<keyword evidence="2" id="KW-1185">Reference proteome</keyword>
<evidence type="ECO:0000313" key="3">
    <source>
        <dbReference type="RefSeq" id="XP_071914133.1"/>
    </source>
</evidence>
<dbReference type="InterPro" id="IPR012337">
    <property type="entry name" value="RNaseH-like_sf"/>
</dbReference>
<dbReference type="Proteomes" id="UP001652660">
    <property type="component" value="Chromosome 7c"/>
</dbReference>
<dbReference type="GeneID" id="140010711"/>
<sequence>MKFWKCLQGILPTNTVVKGKCGKGDHVCKCCGDSSETLEHMLFLCSNARAIWKVAPLKWDGLEIWKSRNHKQFNNRSNEPIVVINKALMEWNEYQLAQGEGSKHDKLAAGEQERGRRWDKPQADWIKINTDAALDQKLNKAGWGIVARNGSGELGGSWARPTEGCAEAQVEEALALREAMIGVDYSVQKAGLLYPGGDVLRPTTPEDTP</sequence>
<gene>
    <name evidence="3" type="primary">LOC140010711</name>
</gene>
<reference evidence="3" key="1">
    <citation type="submission" date="2025-08" db="UniProtKB">
        <authorList>
            <consortium name="RefSeq"/>
        </authorList>
    </citation>
    <scope>IDENTIFICATION</scope>
    <source>
        <tissue evidence="3">Leaves</tissue>
    </source>
</reference>
<feature type="domain" description="Reverse transcriptase zinc-binding" evidence="1">
    <location>
        <begin position="3"/>
        <end position="52"/>
    </location>
</feature>
<dbReference type="Pfam" id="PF13966">
    <property type="entry name" value="zf-RVT"/>
    <property type="match status" value="1"/>
</dbReference>
<accession>A0ABM4V3N0</accession>
<dbReference type="RefSeq" id="XP_071914133.1">
    <property type="nucleotide sequence ID" value="XM_072058032.1"/>
</dbReference>
<dbReference type="PANTHER" id="PTHR47074">
    <property type="entry name" value="BNAC02G40300D PROTEIN"/>
    <property type="match status" value="1"/>
</dbReference>
<evidence type="ECO:0000313" key="2">
    <source>
        <dbReference type="Proteomes" id="UP001652660"/>
    </source>
</evidence>
<evidence type="ECO:0000259" key="1">
    <source>
        <dbReference type="Pfam" id="PF13966"/>
    </source>
</evidence>
<dbReference type="SUPFAM" id="SSF53098">
    <property type="entry name" value="Ribonuclease H-like"/>
    <property type="match status" value="1"/>
</dbReference>
<protein>
    <recommendedName>
        <fullName evidence="1">Reverse transcriptase zinc-binding domain-containing protein</fullName>
    </recommendedName>
</protein>